<proteinExistence type="predicted"/>
<evidence type="ECO:0000313" key="7">
    <source>
        <dbReference type="EMBL" id="KZZ91027.1"/>
    </source>
</evidence>
<evidence type="ECO:0000256" key="2">
    <source>
        <dbReference type="ARBA" id="ARBA00022833"/>
    </source>
</evidence>
<evidence type="ECO:0000256" key="5">
    <source>
        <dbReference type="ARBA" id="ARBA00023163"/>
    </source>
</evidence>
<evidence type="ECO:0000313" key="8">
    <source>
        <dbReference type="Proteomes" id="UP000078544"/>
    </source>
</evidence>
<keyword evidence="3" id="KW-0805">Transcription regulation</keyword>
<dbReference type="OrthoDB" id="3598904at2759"/>
<reference evidence="7 8" key="1">
    <citation type="journal article" date="2016" name="Genome Biol. Evol.">
        <title>Divergent and convergent evolution of fungal pathogenicity.</title>
        <authorList>
            <person name="Shang Y."/>
            <person name="Xiao G."/>
            <person name="Zheng P."/>
            <person name="Cen K."/>
            <person name="Zhan S."/>
            <person name="Wang C."/>
        </authorList>
    </citation>
    <scope>NUCLEOTIDE SEQUENCE [LARGE SCALE GENOMIC DNA]</scope>
    <source>
        <strain evidence="7 8">RCEF 2490</strain>
    </source>
</reference>
<dbReference type="GO" id="GO:0046872">
    <property type="term" value="F:metal ion binding"/>
    <property type="evidence" value="ECO:0007669"/>
    <property type="project" value="UniProtKB-KW"/>
</dbReference>
<dbReference type="PANTHER" id="PTHR36206">
    <property type="entry name" value="ASPERCRYPTIN BIOSYNTHESIS CLUSTER-SPECIFIC TRANSCRIPTION REGULATOR ATNN-RELATED"/>
    <property type="match status" value="1"/>
</dbReference>
<dbReference type="PANTHER" id="PTHR36206:SF12">
    <property type="entry name" value="ASPERCRYPTIN BIOSYNTHESIS CLUSTER-SPECIFIC TRANSCRIPTION REGULATOR ATNN-RELATED"/>
    <property type="match status" value="1"/>
</dbReference>
<keyword evidence="2" id="KW-0862">Zinc</keyword>
<evidence type="ECO:0000256" key="3">
    <source>
        <dbReference type="ARBA" id="ARBA00023015"/>
    </source>
</evidence>
<keyword evidence="6" id="KW-0539">Nucleus</keyword>
<keyword evidence="4" id="KW-0238">DNA-binding</keyword>
<name>A0A167Y9J8_9HYPO</name>
<evidence type="ECO:0000256" key="6">
    <source>
        <dbReference type="ARBA" id="ARBA00023242"/>
    </source>
</evidence>
<protein>
    <submittedName>
        <fullName evidence="7">C6 zinc finger domain protein</fullName>
    </submittedName>
</protein>
<keyword evidence="8" id="KW-1185">Reference proteome</keyword>
<keyword evidence="1" id="KW-0479">Metal-binding</keyword>
<evidence type="ECO:0000256" key="1">
    <source>
        <dbReference type="ARBA" id="ARBA00022723"/>
    </source>
</evidence>
<dbReference type="AlphaFoldDB" id="A0A167Y9J8"/>
<organism evidence="7 8">
    <name type="scientific">Moelleriella libera RCEF 2490</name>
    <dbReference type="NCBI Taxonomy" id="1081109"/>
    <lineage>
        <taxon>Eukaryota</taxon>
        <taxon>Fungi</taxon>
        <taxon>Dikarya</taxon>
        <taxon>Ascomycota</taxon>
        <taxon>Pezizomycotina</taxon>
        <taxon>Sordariomycetes</taxon>
        <taxon>Hypocreomycetidae</taxon>
        <taxon>Hypocreales</taxon>
        <taxon>Clavicipitaceae</taxon>
        <taxon>Moelleriella</taxon>
    </lineage>
</organism>
<dbReference type="Proteomes" id="UP000078544">
    <property type="component" value="Unassembled WGS sequence"/>
</dbReference>
<accession>A0A167Y9J8</accession>
<dbReference type="InterPro" id="IPR052360">
    <property type="entry name" value="Transcr_Regulatory_Proteins"/>
</dbReference>
<comment type="caution">
    <text evidence="7">The sequence shown here is derived from an EMBL/GenBank/DDBJ whole genome shotgun (WGS) entry which is preliminary data.</text>
</comment>
<keyword evidence="5" id="KW-0804">Transcription</keyword>
<dbReference type="InterPro" id="IPR021858">
    <property type="entry name" value="Fun_TF"/>
</dbReference>
<evidence type="ECO:0000256" key="4">
    <source>
        <dbReference type="ARBA" id="ARBA00023125"/>
    </source>
</evidence>
<dbReference type="STRING" id="1081109.A0A167Y9J8"/>
<dbReference type="EMBL" id="AZGY01000019">
    <property type="protein sequence ID" value="KZZ91027.1"/>
    <property type="molecule type" value="Genomic_DNA"/>
</dbReference>
<sequence>MPRKDAHSSSLTLTRIAGTSATSQEVRALQFFVERTAVQFGTFVSNDSWSNRVLQLAHSSTCIRHALVALSSYHERYWSRDIGGETIYGLQQYNLAISELVKAGAEKPSFLHIQLVSCTIFICIEILRKNINNAIYLFKNGCRMIQGATKQAKKSAHMGSGARTSIEPILKLVEAFFGRISTQVFLVRKVPVSNIRSTSIADLDSKAIGGDIDHSLADVISPMLKLRITSASPKWALSSIQEARETLLRLALQYRRDLSMSQSASLGARFETWTKAFETFRRTLNFERLSKIEKRSIALLELHKRYLYINIAALNQPDREDPSMWDQWTEQFQEMLEYAIEAGGLDNKRSQATREPQFYMEVGILPALFFLCTKCRDPELRRRAIEIMRSNQIQEGMWNSEMAVKVAQRVISLEEGNAVVESSKQIDDAARVRRIAVHAGPEVSYLNVGYELHCGWVQEELD</sequence>
<dbReference type="Pfam" id="PF11951">
    <property type="entry name" value="Fungal_trans_2"/>
    <property type="match status" value="1"/>
</dbReference>
<dbReference type="GO" id="GO:0003677">
    <property type="term" value="F:DNA binding"/>
    <property type="evidence" value="ECO:0007669"/>
    <property type="project" value="UniProtKB-KW"/>
</dbReference>
<gene>
    <name evidence="7" type="ORF">AAL_06768</name>
</gene>